<feature type="domain" description="2Fe-2S ferredoxin-type" evidence="6">
    <location>
        <begin position="1"/>
        <end position="77"/>
    </location>
</feature>
<dbReference type="PROSITE" id="PS51085">
    <property type="entry name" value="2FE2S_FER_2"/>
    <property type="match status" value="1"/>
</dbReference>
<accession>A0ABS8Z7Q0</accession>
<dbReference type="SUPFAM" id="SSF54292">
    <property type="entry name" value="2Fe-2S ferredoxin-like"/>
    <property type="match status" value="1"/>
</dbReference>
<dbReference type="EMBL" id="JAJVCN010000001">
    <property type="protein sequence ID" value="MCE7003073.1"/>
    <property type="molecule type" value="Genomic_DNA"/>
</dbReference>
<reference evidence="7 8" key="1">
    <citation type="submission" date="2021-12" db="EMBL/GenBank/DDBJ databases">
        <title>Genome sequence of Kibdelosporangium philippinense ATCC 49844.</title>
        <authorList>
            <person name="Fedorov E.A."/>
            <person name="Omeragic M."/>
            <person name="Shalygina K.F."/>
            <person name="Maclea K.S."/>
        </authorList>
    </citation>
    <scope>NUCLEOTIDE SEQUENCE [LARGE SCALE GENOMIC DNA]</scope>
    <source>
        <strain evidence="7 8">ATCC 49844</strain>
    </source>
</reference>
<keyword evidence="4" id="KW-0408">Iron</keyword>
<gene>
    <name evidence="7" type="ORF">LWC34_09565</name>
</gene>
<keyword evidence="2" id="KW-0479">Metal-binding</keyword>
<organism evidence="7 8">
    <name type="scientific">Kibdelosporangium philippinense</name>
    <dbReference type="NCBI Taxonomy" id="211113"/>
    <lineage>
        <taxon>Bacteria</taxon>
        <taxon>Bacillati</taxon>
        <taxon>Actinomycetota</taxon>
        <taxon>Actinomycetes</taxon>
        <taxon>Pseudonocardiales</taxon>
        <taxon>Pseudonocardiaceae</taxon>
        <taxon>Kibdelosporangium</taxon>
    </lineage>
</organism>
<evidence type="ECO:0000256" key="1">
    <source>
        <dbReference type="ARBA" id="ARBA00022714"/>
    </source>
</evidence>
<dbReference type="Proteomes" id="UP001521150">
    <property type="component" value="Unassembled WGS sequence"/>
</dbReference>
<keyword evidence="5" id="KW-0411">Iron-sulfur</keyword>
<comment type="caution">
    <text evidence="7">The sequence shown here is derived from an EMBL/GenBank/DDBJ whole genome shotgun (WGS) entry which is preliminary data.</text>
</comment>
<dbReference type="InterPro" id="IPR012675">
    <property type="entry name" value="Beta-grasp_dom_sf"/>
</dbReference>
<dbReference type="Pfam" id="PF01799">
    <property type="entry name" value="Fer2_2"/>
    <property type="match status" value="1"/>
</dbReference>
<sequence>MKVSLTVNGQPVSAECEPRRTLADFLRQDLGYTGVHVGCEHGVCGSCTVTVDGATARSCCLLAVQAEGSDVTTIEGLASGGELDPLQQSFREHHGLQCGFCTPGMLATARELLKDNPDPTDAEIRAAISGNLCRCTGYQFIVDAIKNVKSREAL</sequence>
<dbReference type="Pfam" id="PF00111">
    <property type="entry name" value="Fer2"/>
    <property type="match status" value="1"/>
</dbReference>
<keyword evidence="8" id="KW-1185">Reference proteome</keyword>
<dbReference type="CDD" id="cd00207">
    <property type="entry name" value="fer2"/>
    <property type="match status" value="1"/>
</dbReference>
<dbReference type="RefSeq" id="WP_233724634.1">
    <property type="nucleotide sequence ID" value="NZ_JAJVCN010000001.1"/>
</dbReference>
<name>A0ABS8Z7Q0_9PSEU</name>
<dbReference type="PROSITE" id="PS00197">
    <property type="entry name" value="2FE2S_FER_1"/>
    <property type="match status" value="1"/>
</dbReference>
<keyword evidence="3" id="KW-0560">Oxidoreductase</keyword>
<evidence type="ECO:0000256" key="5">
    <source>
        <dbReference type="ARBA" id="ARBA00023014"/>
    </source>
</evidence>
<dbReference type="PANTHER" id="PTHR44379:SF5">
    <property type="entry name" value="OXIDOREDUCTASE WITH IRON-SULFUR SUBUNIT"/>
    <property type="match status" value="1"/>
</dbReference>
<evidence type="ECO:0000313" key="8">
    <source>
        <dbReference type="Proteomes" id="UP001521150"/>
    </source>
</evidence>
<dbReference type="InterPro" id="IPR001041">
    <property type="entry name" value="2Fe-2S_ferredoxin-type"/>
</dbReference>
<evidence type="ECO:0000256" key="2">
    <source>
        <dbReference type="ARBA" id="ARBA00022723"/>
    </source>
</evidence>
<dbReference type="InterPro" id="IPR036884">
    <property type="entry name" value="2Fe-2S-bd_dom_sf"/>
</dbReference>
<evidence type="ECO:0000259" key="6">
    <source>
        <dbReference type="PROSITE" id="PS51085"/>
    </source>
</evidence>
<dbReference type="InterPro" id="IPR006058">
    <property type="entry name" value="2Fe2S_fd_BS"/>
</dbReference>
<evidence type="ECO:0000256" key="4">
    <source>
        <dbReference type="ARBA" id="ARBA00023004"/>
    </source>
</evidence>
<proteinExistence type="predicted"/>
<dbReference type="InterPro" id="IPR002888">
    <property type="entry name" value="2Fe-2S-bd"/>
</dbReference>
<keyword evidence="1" id="KW-0001">2Fe-2S</keyword>
<dbReference type="SUPFAM" id="SSF47741">
    <property type="entry name" value="CO dehydrogenase ISP C-domain like"/>
    <property type="match status" value="1"/>
</dbReference>
<dbReference type="Gene3D" id="3.10.20.30">
    <property type="match status" value="1"/>
</dbReference>
<dbReference type="InterPro" id="IPR051452">
    <property type="entry name" value="Diverse_Oxidoreductases"/>
</dbReference>
<evidence type="ECO:0000313" key="7">
    <source>
        <dbReference type="EMBL" id="MCE7003073.1"/>
    </source>
</evidence>
<dbReference type="Gene3D" id="1.10.150.120">
    <property type="entry name" value="[2Fe-2S]-binding domain"/>
    <property type="match status" value="1"/>
</dbReference>
<evidence type="ECO:0000256" key="3">
    <source>
        <dbReference type="ARBA" id="ARBA00023002"/>
    </source>
</evidence>
<protein>
    <submittedName>
        <fullName evidence="7">(2Fe-2S)-binding protein</fullName>
    </submittedName>
</protein>
<dbReference type="InterPro" id="IPR036010">
    <property type="entry name" value="2Fe-2S_ferredoxin-like_sf"/>
</dbReference>
<dbReference type="PANTHER" id="PTHR44379">
    <property type="entry name" value="OXIDOREDUCTASE WITH IRON-SULFUR SUBUNIT"/>
    <property type="match status" value="1"/>
</dbReference>